<feature type="transmembrane region" description="Helical" evidence="7">
    <location>
        <begin position="92"/>
        <end position="109"/>
    </location>
</feature>
<feature type="compositionally biased region" description="Polar residues" evidence="6">
    <location>
        <begin position="1"/>
        <end position="11"/>
    </location>
</feature>
<dbReference type="AlphaFoldDB" id="A0A9P6QF59"/>
<reference evidence="9" key="1">
    <citation type="journal article" date="2020" name="Fungal Divers.">
        <title>Resolving the Mortierellaceae phylogeny through synthesis of multi-gene phylogenetics and phylogenomics.</title>
        <authorList>
            <person name="Vandepol N."/>
            <person name="Liber J."/>
            <person name="Desiro A."/>
            <person name="Na H."/>
            <person name="Kennedy M."/>
            <person name="Barry K."/>
            <person name="Grigoriev I.V."/>
            <person name="Miller A.N."/>
            <person name="O'Donnell K."/>
            <person name="Stajich J.E."/>
            <person name="Bonito G."/>
        </authorList>
    </citation>
    <scope>NUCLEOTIDE SEQUENCE</scope>
    <source>
        <strain evidence="9">BC1065</strain>
    </source>
</reference>
<evidence type="ECO:0000256" key="1">
    <source>
        <dbReference type="ARBA" id="ARBA00004141"/>
    </source>
</evidence>
<feature type="domain" description="TM2" evidence="8">
    <location>
        <begin position="91"/>
        <end position="139"/>
    </location>
</feature>
<feature type="region of interest" description="Disordered" evidence="6">
    <location>
        <begin position="1"/>
        <end position="20"/>
    </location>
</feature>
<comment type="caution">
    <text evidence="9">The sequence shown here is derived from an EMBL/GenBank/DDBJ whole genome shotgun (WGS) entry which is preliminary data.</text>
</comment>
<protein>
    <recommendedName>
        <fullName evidence="8">TM2 domain-containing protein</fullName>
    </recommendedName>
</protein>
<evidence type="ECO:0000256" key="5">
    <source>
        <dbReference type="ARBA" id="ARBA00023136"/>
    </source>
</evidence>
<evidence type="ECO:0000256" key="2">
    <source>
        <dbReference type="ARBA" id="ARBA00008284"/>
    </source>
</evidence>
<feature type="transmembrane region" description="Helical" evidence="7">
    <location>
        <begin position="121"/>
        <end position="143"/>
    </location>
</feature>
<keyword evidence="4 7" id="KW-1133">Transmembrane helix</keyword>
<dbReference type="Proteomes" id="UP000807716">
    <property type="component" value="Unassembled WGS sequence"/>
</dbReference>
<evidence type="ECO:0000256" key="6">
    <source>
        <dbReference type="SAM" id="MobiDB-lite"/>
    </source>
</evidence>
<evidence type="ECO:0000313" key="9">
    <source>
        <dbReference type="EMBL" id="KAG0264906.1"/>
    </source>
</evidence>
<feature type="transmembrane region" description="Helical" evidence="7">
    <location>
        <begin position="45"/>
        <end position="68"/>
    </location>
</feature>
<evidence type="ECO:0000256" key="7">
    <source>
        <dbReference type="SAM" id="Phobius"/>
    </source>
</evidence>
<dbReference type="InterPro" id="IPR007829">
    <property type="entry name" value="TM2"/>
</dbReference>
<organism evidence="9 10">
    <name type="scientific">Actinomortierella ambigua</name>
    <dbReference type="NCBI Taxonomy" id="1343610"/>
    <lineage>
        <taxon>Eukaryota</taxon>
        <taxon>Fungi</taxon>
        <taxon>Fungi incertae sedis</taxon>
        <taxon>Mucoromycota</taxon>
        <taxon>Mortierellomycotina</taxon>
        <taxon>Mortierellomycetes</taxon>
        <taxon>Mortierellales</taxon>
        <taxon>Mortierellaceae</taxon>
        <taxon>Actinomortierella</taxon>
    </lineage>
</organism>
<evidence type="ECO:0000259" key="8">
    <source>
        <dbReference type="Pfam" id="PF05154"/>
    </source>
</evidence>
<keyword evidence="5 7" id="KW-0472">Membrane</keyword>
<keyword evidence="3 7" id="KW-0812">Transmembrane</keyword>
<dbReference type="InterPro" id="IPR050932">
    <property type="entry name" value="TM2D1-3-like"/>
</dbReference>
<evidence type="ECO:0000313" key="10">
    <source>
        <dbReference type="Proteomes" id="UP000807716"/>
    </source>
</evidence>
<evidence type="ECO:0000256" key="4">
    <source>
        <dbReference type="ARBA" id="ARBA00022989"/>
    </source>
</evidence>
<keyword evidence="10" id="KW-1185">Reference proteome</keyword>
<dbReference type="OrthoDB" id="408511at2759"/>
<sequence length="157" mass="17248">MASYGSTNNSQGDEERPLLNGRPIEVQANTTFYGRTIHHARQHKFRLCAVWGLIALIAVGIVVAVHFAKDPKAGGDLIAGLLKPRDRCESDRSYPVAILLSIFLGYLGVDRFYLGHIITGILKLITAGGFGIWYLIDVVLIILDELPDHNGCHLLKA</sequence>
<comment type="similarity">
    <text evidence="2">Belongs to the TM2 family.</text>
</comment>
<comment type="subcellular location">
    <subcellularLocation>
        <location evidence="1">Membrane</location>
        <topology evidence="1">Multi-pass membrane protein</topology>
    </subcellularLocation>
</comment>
<name>A0A9P6QF59_9FUNG</name>
<dbReference type="Pfam" id="PF05154">
    <property type="entry name" value="TM2"/>
    <property type="match status" value="1"/>
</dbReference>
<evidence type="ECO:0000256" key="3">
    <source>
        <dbReference type="ARBA" id="ARBA00022692"/>
    </source>
</evidence>
<dbReference type="EMBL" id="JAAAJB010000127">
    <property type="protein sequence ID" value="KAG0264906.1"/>
    <property type="molecule type" value="Genomic_DNA"/>
</dbReference>
<accession>A0A9P6QF59</accession>
<dbReference type="PANTHER" id="PTHR21016:SF25">
    <property type="entry name" value="TM2 DOMAIN-CONTAINING PROTEIN DDB_G0277895-RELATED"/>
    <property type="match status" value="1"/>
</dbReference>
<proteinExistence type="inferred from homology"/>
<dbReference type="PANTHER" id="PTHR21016">
    <property type="entry name" value="BETA-AMYLOID BINDING PROTEIN-RELATED"/>
    <property type="match status" value="1"/>
</dbReference>
<dbReference type="GO" id="GO:0016020">
    <property type="term" value="C:membrane"/>
    <property type="evidence" value="ECO:0007669"/>
    <property type="project" value="UniProtKB-SubCell"/>
</dbReference>
<gene>
    <name evidence="9" type="ORF">DFQ27_000924</name>
</gene>